<reference evidence="3" key="1">
    <citation type="journal article" date="2008" name="Nat. Genet.">
        <title>The Pristionchus pacificus genome provides a unique perspective on nematode lifestyle and parasitism.</title>
        <authorList>
            <person name="Dieterich C."/>
            <person name="Clifton S.W."/>
            <person name="Schuster L.N."/>
            <person name="Chinwalla A."/>
            <person name="Delehaunty K."/>
            <person name="Dinkelacker I."/>
            <person name="Fulton L."/>
            <person name="Fulton R."/>
            <person name="Godfrey J."/>
            <person name="Minx P."/>
            <person name="Mitreva M."/>
            <person name="Roeseler W."/>
            <person name="Tian H."/>
            <person name="Witte H."/>
            <person name="Yang S.P."/>
            <person name="Wilson R.K."/>
            <person name="Sommer R.J."/>
        </authorList>
    </citation>
    <scope>NUCLEOTIDE SEQUENCE [LARGE SCALE GENOMIC DNA]</scope>
    <source>
        <strain evidence="3">PS312</strain>
    </source>
</reference>
<dbReference type="EnsemblMetazoa" id="PPA43885.1">
    <property type="protein sequence ID" value="PPA43885.1"/>
    <property type="gene ID" value="WBGene00282254"/>
</dbReference>
<gene>
    <name evidence="2" type="primary">WBGene00282254</name>
</gene>
<feature type="compositionally biased region" description="Gly residues" evidence="1">
    <location>
        <begin position="74"/>
        <end position="83"/>
    </location>
</feature>
<dbReference type="AlphaFoldDB" id="A0A2A6B9C6"/>
<organism evidence="2 3">
    <name type="scientific">Pristionchus pacificus</name>
    <name type="common">Parasitic nematode worm</name>
    <dbReference type="NCBI Taxonomy" id="54126"/>
    <lineage>
        <taxon>Eukaryota</taxon>
        <taxon>Metazoa</taxon>
        <taxon>Ecdysozoa</taxon>
        <taxon>Nematoda</taxon>
        <taxon>Chromadorea</taxon>
        <taxon>Rhabditida</taxon>
        <taxon>Rhabditina</taxon>
        <taxon>Diplogasteromorpha</taxon>
        <taxon>Diplogasteroidea</taxon>
        <taxon>Neodiplogasteridae</taxon>
        <taxon>Pristionchus</taxon>
    </lineage>
</organism>
<accession>A0A2A6B9C6</accession>
<feature type="region of interest" description="Disordered" evidence="1">
    <location>
        <begin position="51"/>
        <end position="83"/>
    </location>
</feature>
<proteinExistence type="predicted"/>
<evidence type="ECO:0000256" key="1">
    <source>
        <dbReference type="SAM" id="MobiDB-lite"/>
    </source>
</evidence>
<sequence>MRQGDSMNRPYSAITREGVLDALMNGDHLGIMEVLSDLRIPEAPLDKVRVCGGPSSAREETNDGGEKVGRGRRGGGWCDGLDL</sequence>
<name>A0A2A6B9C6_PRIPA</name>
<protein>
    <submittedName>
        <fullName evidence="2">Uncharacterized protein</fullName>
    </submittedName>
</protein>
<evidence type="ECO:0000313" key="2">
    <source>
        <dbReference type="EnsemblMetazoa" id="PPA43885.1"/>
    </source>
</evidence>
<evidence type="ECO:0000313" key="3">
    <source>
        <dbReference type="Proteomes" id="UP000005239"/>
    </source>
</evidence>
<reference evidence="2" key="2">
    <citation type="submission" date="2022-06" db="UniProtKB">
        <authorList>
            <consortium name="EnsemblMetazoa"/>
        </authorList>
    </citation>
    <scope>IDENTIFICATION</scope>
    <source>
        <strain evidence="2">PS312</strain>
    </source>
</reference>
<keyword evidence="3" id="KW-1185">Reference proteome</keyword>
<feature type="compositionally biased region" description="Basic and acidic residues" evidence="1">
    <location>
        <begin position="57"/>
        <end position="69"/>
    </location>
</feature>
<accession>A0A8R1Z8R3</accession>
<dbReference type="Proteomes" id="UP000005239">
    <property type="component" value="Unassembled WGS sequence"/>
</dbReference>